<keyword evidence="2" id="KW-1185">Reference proteome</keyword>
<dbReference type="eggNOG" id="COG3505">
    <property type="taxonomic scope" value="Bacteria"/>
</dbReference>
<comment type="caution">
    <text evidence="1">The sequence shown here is derived from an EMBL/GenBank/DDBJ whole genome shotgun (WGS) entry which is preliminary data.</text>
</comment>
<accession>M5EXB0</accession>
<organism evidence="1 2">
    <name type="scientific">Mesorhizobium metallidurans STM 2683</name>
    <dbReference type="NCBI Taxonomy" id="1297569"/>
    <lineage>
        <taxon>Bacteria</taxon>
        <taxon>Pseudomonadati</taxon>
        <taxon>Pseudomonadota</taxon>
        <taxon>Alphaproteobacteria</taxon>
        <taxon>Hyphomicrobiales</taxon>
        <taxon>Phyllobacteriaceae</taxon>
        <taxon>Mesorhizobium</taxon>
    </lineage>
</organism>
<sequence length="99" mass="10925">MGCAIAIAGSLWRARQRGLVTTYGSSRWAINQEIDRAGLFRPAGVFLGKLKDRYLRHAGPEHVMALRRHVRARASGWVVPTLPGPAQPSFTTLKVRSDS</sequence>
<name>M5EXB0_9HYPH</name>
<dbReference type="AlphaFoldDB" id="M5EXB0"/>
<dbReference type="Proteomes" id="UP000012062">
    <property type="component" value="Unassembled WGS sequence"/>
</dbReference>
<evidence type="ECO:0000313" key="1">
    <source>
        <dbReference type="EMBL" id="CCV08625.1"/>
    </source>
</evidence>
<dbReference type="EMBL" id="CAUM01000146">
    <property type="protein sequence ID" value="CCV08625.1"/>
    <property type="molecule type" value="Genomic_DNA"/>
</dbReference>
<evidence type="ECO:0000313" key="2">
    <source>
        <dbReference type="Proteomes" id="UP000012062"/>
    </source>
</evidence>
<dbReference type="STRING" id="1297569.MESS2_760147"/>
<protein>
    <submittedName>
        <fullName evidence="1">Uncharacterized protein</fullName>
    </submittedName>
</protein>
<gene>
    <name evidence="1" type="ORF">MESS2_760147</name>
</gene>
<proteinExistence type="predicted"/>
<reference evidence="1 2" key="1">
    <citation type="submission" date="2013-02" db="EMBL/GenBank/DDBJ databases">
        <authorList>
            <person name="Genoscope - CEA"/>
        </authorList>
    </citation>
    <scope>NUCLEOTIDE SEQUENCE [LARGE SCALE GENOMIC DNA]</scope>
    <source>
        <strain evidence="1 2">STM 2683</strain>
    </source>
</reference>